<organism evidence="1">
    <name type="scientific">Leptospirillum ferriphilum</name>
    <dbReference type="NCBI Taxonomy" id="178606"/>
    <lineage>
        <taxon>Bacteria</taxon>
        <taxon>Pseudomonadati</taxon>
        <taxon>Nitrospirota</taxon>
        <taxon>Nitrospiria</taxon>
        <taxon>Nitrospirales</taxon>
        <taxon>Nitrospiraceae</taxon>
        <taxon>Leptospirillum</taxon>
    </lineage>
</organism>
<accession>A0A7C3LWD9</accession>
<reference evidence="1" key="1">
    <citation type="journal article" date="2020" name="mSystems">
        <title>Genome- and Community-Level Interaction Insights into Carbon Utilization and Element Cycling Functions of Hydrothermarchaeota in Hydrothermal Sediment.</title>
        <authorList>
            <person name="Zhou Z."/>
            <person name="Liu Y."/>
            <person name="Xu W."/>
            <person name="Pan J."/>
            <person name="Luo Z.H."/>
            <person name="Li M."/>
        </authorList>
    </citation>
    <scope>NUCLEOTIDE SEQUENCE [LARGE SCALE GENOMIC DNA]</scope>
    <source>
        <strain evidence="1">SpSt-902</strain>
    </source>
</reference>
<protein>
    <submittedName>
        <fullName evidence="1">Uncharacterized protein</fullName>
    </submittedName>
</protein>
<dbReference type="AlphaFoldDB" id="A0A7C3LWD9"/>
<sequence length="201" mass="22924">MQHKPLHSASHPWARFFCPAVILILLIQWGCAFQPDFTRRGELKKDARETATDLVRGLSRCEPLKKMPVVEVGEVGGNFRLPPGTGMNSFGHEDALRQIEAARRAMILFREFLVDQLVNSRSVEYVTASEVKRRELSQERLFQMRHAKSSTIHVPGELVGADFGVVAHFVRESRHVISAHLEALDFSSNQVCWSRIQMIRY</sequence>
<proteinExistence type="predicted"/>
<dbReference type="EMBL" id="DTMM01000030">
    <property type="protein sequence ID" value="HFT92618.1"/>
    <property type="molecule type" value="Genomic_DNA"/>
</dbReference>
<evidence type="ECO:0000313" key="1">
    <source>
        <dbReference type="EMBL" id="HFT92618.1"/>
    </source>
</evidence>
<name>A0A7C3LWD9_9BACT</name>
<comment type="caution">
    <text evidence="1">The sequence shown here is derived from an EMBL/GenBank/DDBJ whole genome shotgun (WGS) entry which is preliminary data.</text>
</comment>
<gene>
    <name evidence="1" type="ORF">ENX03_01505</name>
</gene>